<reference evidence="1 2" key="1">
    <citation type="journal article" date="2014" name="Nat. Commun.">
        <title>Molecular traces of alternative social organization in a termite genome.</title>
        <authorList>
            <person name="Terrapon N."/>
            <person name="Li C."/>
            <person name="Robertson H.M."/>
            <person name="Ji L."/>
            <person name="Meng X."/>
            <person name="Booth W."/>
            <person name="Chen Z."/>
            <person name="Childers C.P."/>
            <person name="Glastad K.M."/>
            <person name="Gokhale K."/>
            <person name="Gowin J."/>
            <person name="Gronenberg W."/>
            <person name="Hermansen R.A."/>
            <person name="Hu H."/>
            <person name="Hunt B.G."/>
            <person name="Huylmans A.K."/>
            <person name="Khalil S.M."/>
            <person name="Mitchell R.D."/>
            <person name="Munoz-Torres M.C."/>
            <person name="Mustard J.A."/>
            <person name="Pan H."/>
            <person name="Reese J.T."/>
            <person name="Scharf M.E."/>
            <person name="Sun F."/>
            <person name="Vogel H."/>
            <person name="Xiao J."/>
            <person name="Yang W."/>
            <person name="Yang Z."/>
            <person name="Yang Z."/>
            <person name="Zhou J."/>
            <person name="Zhu J."/>
            <person name="Brent C.S."/>
            <person name="Elsik C.G."/>
            <person name="Goodisman M.A."/>
            <person name="Liberles D.A."/>
            <person name="Roe R.M."/>
            <person name="Vargo E.L."/>
            <person name="Vilcinskas A."/>
            <person name="Wang J."/>
            <person name="Bornberg-Bauer E."/>
            <person name="Korb J."/>
            <person name="Zhang G."/>
            <person name="Liebig J."/>
        </authorList>
    </citation>
    <scope>NUCLEOTIDE SEQUENCE [LARGE SCALE GENOMIC DNA]</scope>
    <source>
        <tissue evidence="1">Whole organism</tissue>
    </source>
</reference>
<name>A0A067RQ45_ZOONE</name>
<keyword evidence="2" id="KW-1185">Reference proteome</keyword>
<sequence length="45" mass="5205">MCLMMDKDVTTVVRSPEMQSRPVRTATPQLSLYYILQCHFSRLTG</sequence>
<gene>
    <name evidence="1" type="ORF">L798_14976</name>
</gene>
<evidence type="ECO:0000313" key="2">
    <source>
        <dbReference type="Proteomes" id="UP000027135"/>
    </source>
</evidence>
<protein>
    <submittedName>
        <fullName evidence="1">Uncharacterized protein</fullName>
    </submittedName>
</protein>
<dbReference type="AlphaFoldDB" id="A0A067RQ45"/>
<proteinExistence type="predicted"/>
<dbReference type="EMBL" id="KK852496">
    <property type="protein sequence ID" value="KDR22730.1"/>
    <property type="molecule type" value="Genomic_DNA"/>
</dbReference>
<organism evidence="1 2">
    <name type="scientific">Zootermopsis nevadensis</name>
    <name type="common">Dampwood termite</name>
    <dbReference type="NCBI Taxonomy" id="136037"/>
    <lineage>
        <taxon>Eukaryota</taxon>
        <taxon>Metazoa</taxon>
        <taxon>Ecdysozoa</taxon>
        <taxon>Arthropoda</taxon>
        <taxon>Hexapoda</taxon>
        <taxon>Insecta</taxon>
        <taxon>Pterygota</taxon>
        <taxon>Neoptera</taxon>
        <taxon>Polyneoptera</taxon>
        <taxon>Dictyoptera</taxon>
        <taxon>Blattodea</taxon>
        <taxon>Blattoidea</taxon>
        <taxon>Termitoidae</taxon>
        <taxon>Termopsidae</taxon>
        <taxon>Zootermopsis</taxon>
    </lineage>
</organism>
<accession>A0A067RQ45</accession>
<evidence type="ECO:0000313" key="1">
    <source>
        <dbReference type="EMBL" id="KDR22730.1"/>
    </source>
</evidence>
<dbReference type="Proteomes" id="UP000027135">
    <property type="component" value="Unassembled WGS sequence"/>
</dbReference>
<dbReference type="InParanoid" id="A0A067RQ45"/>